<dbReference type="EMBL" id="JAUSUR010000007">
    <property type="protein sequence ID" value="MDQ0362637.1"/>
    <property type="molecule type" value="Genomic_DNA"/>
</dbReference>
<dbReference type="Pfam" id="PF08279">
    <property type="entry name" value="HTH_11"/>
    <property type="match status" value="1"/>
</dbReference>
<keyword evidence="2" id="KW-0804">Transcription</keyword>
<protein>
    <submittedName>
        <fullName evidence="4">DNA-binding transcriptional regulator YafY</fullName>
    </submittedName>
</protein>
<dbReference type="InterPro" id="IPR036388">
    <property type="entry name" value="WH-like_DNA-bd_sf"/>
</dbReference>
<dbReference type="InterPro" id="IPR026881">
    <property type="entry name" value="WYL_dom"/>
</dbReference>
<dbReference type="SUPFAM" id="SSF46785">
    <property type="entry name" value="Winged helix' DNA-binding domain"/>
    <property type="match status" value="1"/>
</dbReference>
<keyword evidence="1" id="KW-0805">Transcription regulation</keyword>
<dbReference type="InterPro" id="IPR013196">
    <property type="entry name" value="HTH_11"/>
</dbReference>
<evidence type="ECO:0000256" key="2">
    <source>
        <dbReference type="ARBA" id="ARBA00023163"/>
    </source>
</evidence>
<dbReference type="Gene3D" id="1.10.10.10">
    <property type="entry name" value="Winged helix-like DNA-binding domain superfamily/Winged helix DNA-binding domain"/>
    <property type="match status" value="1"/>
</dbReference>
<dbReference type="InterPro" id="IPR036390">
    <property type="entry name" value="WH_DNA-bd_sf"/>
</dbReference>
<dbReference type="PANTHER" id="PTHR34580">
    <property type="match status" value="1"/>
</dbReference>
<dbReference type="PROSITE" id="PS51000">
    <property type="entry name" value="HTH_DEOR_2"/>
    <property type="match status" value="1"/>
</dbReference>
<name>A0ABU0E6V8_9FIRM</name>
<dbReference type="PROSITE" id="PS52050">
    <property type="entry name" value="WYL"/>
    <property type="match status" value="1"/>
</dbReference>
<evidence type="ECO:0000313" key="4">
    <source>
        <dbReference type="EMBL" id="MDQ0362637.1"/>
    </source>
</evidence>
<keyword evidence="4" id="KW-0238">DNA-binding</keyword>
<accession>A0ABU0E6V8</accession>
<dbReference type="RefSeq" id="WP_307410426.1">
    <property type="nucleotide sequence ID" value="NZ_JAUSUR010000007.1"/>
</dbReference>
<evidence type="ECO:0000259" key="3">
    <source>
        <dbReference type="PROSITE" id="PS51000"/>
    </source>
</evidence>
<sequence length="310" mass="36551">MRSSRMFEIMNLLIHNERMTAVQLAEKLKVSKRTVYRDIEALNEAGVPVVHFSGKDGGLGISEDYKIDKSFLSTDELKSILVGLNALREVDKTNELNTMIAKLPVKSREEVIDNGDTIIDLSSWFDDHPLRDYISNLRTAIRNHNIIIVTYQVKDGYSKREIEPYRLLFKYSAWYMYAYCEEVNEFRLFKLNRIIKYKILNDKFIVKDYQIEDIRLLFDKQYFNLDQQENVMKVILKYNKVDEAYLVDRMGTQKFVFDLENQTISFITGDMPWVVNFLMGLEDKAKVISPLSLQEKVRKRINKMNKLYES</sequence>
<dbReference type="InterPro" id="IPR028349">
    <property type="entry name" value="PafC-like"/>
</dbReference>
<keyword evidence="5" id="KW-1185">Reference proteome</keyword>
<gene>
    <name evidence="4" type="ORF">J2S15_003391</name>
</gene>
<dbReference type="PANTHER" id="PTHR34580:SF1">
    <property type="entry name" value="PROTEIN PAFC"/>
    <property type="match status" value="1"/>
</dbReference>
<proteinExistence type="predicted"/>
<reference evidence="4 5" key="1">
    <citation type="submission" date="2023-07" db="EMBL/GenBank/DDBJ databases">
        <title>Genomic Encyclopedia of Type Strains, Phase IV (KMG-IV): sequencing the most valuable type-strain genomes for metagenomic binning, comparative biology and taxonomic classification.</title>
        <authorList>
            <person name="Goeker M."/>
        </authorList>
    </citation>
    <scope>NUCLEOTIDE SEQUENCE [LARGE SCALE GENOMIC DNA]</scope>
    <source>
        <strain evidence="4 5">DSM 16784</strain>
    </source>
</reference>
<comment type="caution">
    <text evidence="4">The sequence shown here is derived from an EMBL/GenBank/DDBJ whole genome shotgun (WGS) entry which is preliminary data.</text>
</comment>
<dbReference type="Pfam" id="PF13280">
    <property type="entry name" value="WYL"/>
    <property type="match status" value="1"/>
</dbReference>
<dbReference type="InterPro" id="IPR051534">
    <property type="entry name" value="CBASS_pafABC_assoc_protein"/>
</dbReference>
<feature type="domain" description="HTH deoR-type" evidence="3">
    <location>
        <begin position="2"/>
        <end position="57"/>
    </location>
</feature>
<dbReference type="PIRSF" id="PIRSF016838">
    <property type="entry name" value="PafC"/>
    <property type="match status" value="1"/>
</dbReference>
<evidence type="ECO:0000256" key="1">
    <source>
        <dbReference type="ARBA" id="ARBA00023015"/>
    </source>
</evidence>
<organism evidence="4 5">
    <name type="scientific">Breznakia pachnodae</name>
    <dbReference type="NCBI Taxonomy" id="265178"/>
    <lineage>
        <taxon>Bacteria</taxon>
        <taxon>Bacillati</taxon>
        <taxon>Bacillota</taxon>
        <taxon>Erysipelotrichia</taxon>
        <taxon>Erysipelotrichales</taxon>
        <taxon>Erysipelotrichaceae</taxon>
        <taxon>Breznakia</taxon>
    </lineage>
</organism>
<evidence type="ECO:0000313" key="5">
    <source>
        <dbReference type="Proteomes" id="UP001230220"/>
    </source>
</evidence>
<dbReference type="GO" id="GO:0003677">
    <property type="term" value="F:DNA binding"/>
    <property type="evidence" value="ECO:0007669"/>
    <property type="project" value="UniProtKB-KW"/>
</dbReference>
<dbReference type="Proteomes" id="UP001230220">
    <property type="component" value="Unassembled WGS sequence"/>
</dbReference>
<dbReference type="InterPro" id="IPR001034">
    <property type="entry name" value="DeoR_HTH"/>
</dbReference>